<evidence type="ECO:0000259" key="2">
    <source>
        <dbReference type="Pfam" id="PF04151"/>
    </source>
</evidence>
<dbReference type="Gene3D" id="2.60.120.380">
    <property type="match status" value="2"/>
</dbReference>
<feature type="domain" description="Peptidase C-terminal archaeal/bacterial" evidence="2">
    <location>
        <begin position="49"/>
        <end position="117"/>
    </location>
</feature>
<evidence type="ECO:0000259" key="3">
    <source>
        <dbReference type="Pfam" id="PF13290"/>
    </source>
</evidence>
<dbReference type="Pfam" id="PF04151">
    <property type="entry name" value="PPC"/>
    <property type="match status" value="1"/>
</dbReference>
<dbReference type="GO" id="GO:0004720">
    <property type="term" value="F:protein-lysine 6-oxidase activity"/>
    <property type="evidence" value="ECO:0007669"/>
    <property type="project" value="TreeGrafter"/>
</dbReference>
<dbReference type="PANTHER" id="PTHR45817:SF4">
    <property type="entry name" value="LYSYL OXIDASE-LIKE-RELATED"/>
    <property type="match status" value="1"/>
</dbReference>
<dbReference type="AlphaFoldDB" id="A0A858RM03"/>
<dbReference type="GO" id="GO:0005507">
    <property type="term" value="F:copper ion binding"/>
    <property type="evidence" value="ECO:0007669"/>
    <property type="project" value="InterPro"/>
</dbReference>
<evidence type="ECO:0000313" key="5">
    <source>
        <dbReference type="Proteomes" id="UP000501812"/>
    </source>
</evidence>
<dbReference type="InterPro" id="IPR001695">
    <property type="entry name" value="Lysyl_oxidase"/>
</dbReference>
<proteinExistence type="predicted"/>
<dbReference type="RefSeq" id="WP_169456268.1">
    <property type="nucleotide sequence ID" value="NZ_CP051774.1"/>
</dbReference>
<dbReference type="Pfam" id="PF01186">
    <property type="entry name" value="Lysyl_oxidase"/>
    <property type="match status" value="1"/>
</dbReference>
<reference evidence="4 5" key="1">
    <citation type="submission" date="2020-04" db="EMBL/GenBank/DDBJ databases">
        <title>Luteolibacter sp. G-1-1-1 isolated from soil.</title>
        <authorList>
            <person name="Dahal R.H."/>
        </authorList>
    </citation>
    <scope>NUCLEOTIDE SEQUENCE [LARGE SCALE GENOMIC DNA]</scope>
    <source>
        <strain evidence="4 5">G-1-1-1</strain>
    </source>
</reference>
<sequence>MKPALTLMLGLLAILPARAHFVATPFPKIVQPGLPMRGLVSSDPHAFVVYKVIVPEATSRLTVLTSGGAGDVDLFVRKGAHPSYNGNDADFRSRYPGTRQQIRIPNPEPGVWYVGLQADGGYAGLQLNVQTTRIKGAIPQPTFTPPPGIYPGNVPCVVKAKTKGAVIRYTTDGEDPTSGSPAVPTSVPITSDTTVKARAYTSTGQEGPVGEAIYQIRPAGDVIDLENTRSISHLASLKGGRHIFRVTVGAGERLSVHTEGGVGKSMISVLHGEVPPAGKPVKGEPTVRSATRVVIPETTAGDYYIALDATAAFSGKTLMAAVAGDGPDLMPWADALRPYVSTEEFSELSCEVQEGLIGAGERRLLRYNTEVRNIGAQDIVMPDPEGNPFFEYHECHGHYHFKGFAASRLLDLEGNELRSGRKVSFCLLDNIRWDKGAVTRKRFNCAAQGIQAGWGDVYDSGLPGQWIEIGDLPAGDYQLELIVNPDGILPEFNYENNVVRIPVTIPEE</sequence>
<dbReference type="GO" id="GO:0005615">
    <property type="term" value="C:extracellular space"/>
    <property type="evidence" value="ECO:0007669"/>
    <property type="project" value="TreeGrafter"/>
</dbReference>
<evidence type="ECO:0000313" key="4">
    <source>
        <dbReference type="EMBL" id="QJE97842.1"/>
    </source>
</evidence>
<protein>
    <recommendedName>
        <fullName evidence="6">Peptidase C-terminal archaeal/bacterial domain-containing protein</fullName>
    </recommendedName>
</protein>
<feature type="domain" description="GH29D-like beta-sandwich" evidence="3">
    <location>
        <begin position="145"/>
        <end position="209"/>
    </location>
</feature>
<dbReference type="PANTHER" id="PTHR45817">
    <property type="entry name" value="LYSYL OXIDASE-LIKE-RELATED"/>
    <property type="match status" value="1"/>
</dbReference>
<dbReference type="EMBL" id="CP051774">
    <property type="protein sequence ID" value="QJE97842.1"/>
    <property type="molecule type" value="Genomic_DNA"/>
</dbReference>
<dbReference type="KEGG" id="luo:HHL09_19320"/>
<feature type="signal peptide" evidence="1">
    <location>
        <begin position="1"/>
        <end position="19"/>
    </location>
</feature>
<feature type="chain" id="PRO_5032748648" description="Peptidase C-terminal archaeal/bacterial domain-containing protein" evidence="1">
    <location>
        <begin position="20"/>
        <end position="508"/>
    </location>
</feature>
<dbReference type="InterPro" id="IPR050912">
    <property type="entry name" value="LOX-like_protein"/>
</dbReference>
<evidence type="ECO:0008006" key="6">
    <source>
        <dbReference type="Google" id="ProtNLM"/>
    </source>
</evidence>
<dbReference type="InterPro" id="IPR007280">
    <property type="entry name" value="Peptidase_C_arc/bac"/>
</dbReference>
<organism evidence="4 5">
    <name type="scientific">Luteolibacter luteus</name>
    <dbReference type="NCBI Taxonomy" id="2728835"/>
    <lineage>
        <taxon>Bacteria</taxon>
        <taxon>Pseudomonadati</taxon>
        <taxon>Verrucomicrobiota</taxon>
        <taxon>Verrucomicrobiia</taxon>
        <taxon>Verrucomicrobiales</taxon>
        <taxon>Verrucomicrobiaceae</taxon>
        <taxon>Luteolibacter</taxon>
    </lineage>
</organism>
<dbReference type="InterPro" id="IPR059177">
    <property type="entry name" value="GH29D-like_dom"/>
</dbReference>
<dbReference type="Pfam" id="PF13290">
    <property type="entry name" value="CHB_HEX_C_1"/>
    <property type="match status" value="1"/>
</dbReference>
<accession>A0A858RM03</accession>
<evidence type="ECO:0000256" key="1">
    <source>
        <dbReference type="SAM" id="SignalP"/>
    </source>
</evidence>
<gene>
    <name evidence="4" type="ORF">HHL09_19320</name>
</gene>
<dbReference type="Proteomes" id="UP000501812">
    <property type="component" value="Chromosome"/>
</dbReference>
<name>A0A858RM03_9BACT</name>
<keyword evidence="1" id="KW-0732">Signal</keyword>
<keyword evidence="5" id="KW-1185">Reference proteome</keyword>